<proteinExistence type="predicted"/>
<dbReference type="AlphaFoldDB" id="A0A0D1KUL9"/>
<feature type="compositionally biased region" description="Basic and acidic residues" evidence="1">
    <location>
        <begin position="183"/>
        <end position="209"/>
    </location>
</feature>
<reference evidence="3 5" key="1">
    <citation type="submission" date="2014-12" db="EMBL/GenBank/DDBJ databases">
        <title>Comparative genome analysis of Bacillus coagulans HM-08, Clostridium butyricum HM-68, Bacillus subtilis HM-66 and Bacillus licheniformis BL-09.</title>
        <authorList>
            <person name="Zhang H."/>
        </authorList>
    </citation>
    <scope>NUCLEOTIDE SEQUENCE [LARGE SCALE GENOMIC DNA]</scope>
    <source>
        <strain evidence="3 5">HM-66</strain>
    </source>
</reference>
<organism evidence="3 5">
    <name type="scientific">Bacillus subtilis</name>
    <dbReference type="NCBI Taxonomy" id="1423"/>
    <lineage>
        <taxon>Bacteria</taxon>
        <taxon>Bacillati</taxon>
        <taxon>Bacillota</taxon>
        <taxon>Bacilli</taxon>
        <taxon>Bacillales</taxon>
        <taxon>Bacillaceae</taxon>
        <taxon>Bacillus</taxon>
    </lineage>
</organism>
<dbReference type="Proteomes" id="UP001214898">
    <property type="component" value="Chromosome"/>
</dbReference>
<sequence length="209" mass="23412">MRILFIIVQLTLILSACAYQQGKQGQNVEKESTRQQETKPIHVKDTTQETKDNVTRTDIAKHLVSVAEKNPDVKDATAVVLGGYAVVGIDVDDTLDRSKVETIKYSVAQALKNDRYGANAVVIADPDTVSRLREMSREISEGHPVTGILDELAAIVGRVLPEVPNDVIDNEDEPQTKQQNDQLNRKQQQEMEKEQNDQSDHHMKKNNND</sequence>
<dbReference type="PATRIC" id="fig|1423.173.peg.1367"/>
<evidence type="ECO:0000313" key="4">
    <source>
        <dbReference type="EMBL" id="WEY83887.1"/>
    </source>
</evidence>
<keyword evidence="3" id="KW-0449">Lipoprotein</keyword>
<dbReference type="NCBIfam" id="TIGR02898">
    <property type="entry name" value="spore_YhcN_YlaJ"/>
    <property type="match status" value="1"/>
</dbReference>
<keyword evidence="2" id="KW-0732">Signal</keyword>
<dbReference type="STRING" id="483913.AN935_07730"/>
<gene>
    <name evidence="4" type="primary">ylaJ</name>
    <name evidence="4" type="ORF">P5633_16240</name>
    <name evidence="3" type="ORF">SC09_Contig19orf00981</name>
</gene>
<feature type="chain" id="PRO_5002232396" evidence="2">
    <location>
        <begin position="19"/>
        <end position="209"/>
    </location>
</feature>
<dbReference type="EMBL" id="CP120576">
    <property type="protein sequence ID" value="WEY83887.1"/>
    <property type="molecule type" value="Genomic_DNA"/>
</dbReference>
<accession>A0A0D1KUL9</accession>
<dbReference type="GO" id="GO:0030435">
    <property type="term" value="P:sporulation resulting in formation of a cellular spore"/>
    <property type="evidence" value="ECO:0007669"/>
    <property type="project" value="InterPro"/>
</dbReference>
<dbReference type="Pfam" id="PF09580">
    <property type="entry name" value="Spore_YhcN_YlaJ"/>
    <property type="match status" value="1"/>
</dbReference>
<reference evidence="4" key="2">
    <citation type="submission" date="2023-03" db="EMBL/GenBank/DDBJ databases">
        <title>Complete genome sequences of 52 Bacillus and Priestia strains isolated from West-African fermentations and 26 reference strains from the DSMZ collection.</title>
        <authorList>
            <person name="Wiedenbein E.S."/>
            <person name="Canoy T.S."/>
            <person name="Hui Y."/>
            <person name="Parkouda C."/>
            <person name="Dawende C."/>
            <person name="Ametefe E."/>
            <person name="Jespersen L."/>
            <person name="Nielsen D.S."/>
        </authorList>
    </citation>
    <scope>NUCLEOTIDE SEQUENCE</scope>
    <source>
        <strain evidence="4">PRO56</strain>
    </source>
</reference>
<feature type="signal peptide" evidence="2">
    <location>
        <begin position="1"/>
        <end position="18"/>
    </location>
</feature>
<dbReference type="Proteomes" id="UP000032247">
    <property type="component" value="Unassembled WGS sequence"/>
</dbReference>
<evidence type="ECO:0000313" key="3">
    <source>
        <dbReference type="EMBL" id="KIU12485.1"/>
    </source>
</evidence>
<dbReference type="EMBL" id="JXBC01000002">
    <property type="protein sequence ID" value="KIU12485.1"/>
    <property type="molecule type" value="Genomic_DNA"/>
</dbReference>
<dbReference type="RefSeq" id="WP_043857439.1">
    <property type="nucleotide sequence ID" value="NZ_CP090125.1"/>
</dbReference>
<dbReference type="PROSITE" id="PS51257">
    <property type="entry name" value="PROKAR_LIPOPROTEIN"/>
    <property type="match status" value="1"/>
</dbReference>
<evidence type="ECO:0000313" key="5">
    <source>
        <dbReference type="Proteomes" id="UP000032247"/>
    </source>
</evidence>
<evidence type="ECO:0000256" key="2">
    <source>
        <dbReference type="SAM" id="SignalP"/>
    </source>
</evidence>
<evidence type="ECO:0000256" key="1">
    <source>
        <dbReference type="SAM" id="MobiDB-lite"/>
    </source>
</evidence>
<dbReference type="InterPro" id="IPR014247">
    <property type="entry name" value="Spore_lipoprot_YhcN/YlaJ"/>
</dbReference>
<name>A0A0D1KUL9_BACIU</name>
<feature type="region of interest" description="Disordered" evidence="1">
    <location>
        <begin position="165"/>
        <end position="209"/>
    </location>
</feature>
<protein>
    <submittedName>
        <fullName evidence="3 4">Lipoprotein</fullName>
    </submittedName>
</protein>
<dbReference type="InterPro" id="IPR019076">
    <property type="entry name" value="Spore_lipoprot_YhcN/YlaJ-like"/>
</dbReference>